<comment type="caution">
    <text evidence="2">The sequence shown here is derived from an EMBL/GenBank/DDBJ whole genome shotgun (WGS) entry which is preliminary data.</text>
</comment>
<feature type="compositionally biased region" description="Basic and acidic residues" evidence="1">
    <location>
        <begin position="113"/>
        <end position="123"/>
    </location>
</feature>
<keyword evidence="3" id="KW-1185">Reference proteome</keyword>
<sequence length="123" mass="12667">MSASFQSQTSPAPFGTCIICNAIEPRTDIQWCTKCPRTNHRSCTVALGRSGGLTSDFCDRCLIPGARHDSGGSDQNGSGGGGDNNQNEGQDGKDKAPGQGSAKQNEGQINGDAARDGVHVNGS</sequence>
<protein>
    <submittedName>
        <fullName evidence="2">Uncharacterized protein</fullName>
    </submittedName>
</protein>
<dbReference type="Proteomes" id="UP001316803">
    <property type="component" value="Unassembled WGS sequence"/>
</dbReference>
<accession>A0AAN8F5H8</accession>
<name>A0AAN8F5H8_9EURO</name>
<evidence type="ECO:0000256" key="1">
    <source>
        <dbReference type="SAM" id="MobiDB-lite"/>
    </source>
</evidence>
<feature type="region of interest" description="Disordered" evidence="1">
    <location>
        <begin position="68"/>
        <end position="123"/>
    </location>
</feature>
<reference evidence="2 3" key="1">
    <citation type="submission" date="2022-12" db="EMBL/GenBank/DDBJ databases">
        <title>Genomic features and morphological characterization of a novel Knufia sp. strain isolated from spacecraft assembly facility.</title>
        <authorList>
            <person name="Teixeira M."/>
            <person name="Chander A.M."/>
            <person name="Stajich J.E."/>
            <person name="Venkateswaran K."/>
        </authorList>
    </citation>
    <scope>NUCLEOTIDE SEQUENCE [LARGE SCALE GENOMIC DNA]</scope>
    <source>
        <strain evidence="2 3">FJI-L2-BK-P2</strain>
    </source>
</reference>
<evidence type="ECO:0000313" key="2">
    <source>
        <dbReference type="EMBL" id="KAK5957043.1"/>
    </source>
</evidence>
<dbReference type="EMBL" id="JAKLMC020000003">
    <property type="protein sequence ID" value="KAK5957043.1"/>
    <property type="molecule type" value="Genomic_DNA"/>
</dbReference>
<dbReference type="AlphaFoldDB" id="A0AAN8F5H8"/>
<gene>
    <name evidence="2" type="ORF">OHC33_001412</name>
</gene>
<evidence type="ECO:0000313" key="3">
    <source>
        <dbReference type="Proteomes" id="UP001316803"/>
    </source>
</evidence>
<organism evidence="2 3">
    <name type="scientific">Knufia fluminis</name>
    <dbReference type="NCBI Taxonomy" id="191047"/>
    <lineage>
        <taxon>Eukaryota</taxon>
        <taxon>Fungi</taxon>
        <taxon>Dikarya</taxon>
        <taxon>Ascomycota</taxon>
        <taxon>Pezizomycotina</taxon>
        <taxon>Eurotiomycetes</taxon>
        <taxon>Chaetothyriomycetidae</taxon>
        <taxon>Chaetothyriales</taxon>
        <taxon>Trichomeriaceae</taxon>
        <taxon>Knufia</taxon>
    </lineage>
</organism>
<proteinExistence type="predicted"/>